<dbReference type="Gene3D" id="3.10.20.30">
    <property type="match status" value="1"/>
</dbReference>
<reference evidence="1 2" key="1">
    <citation type="submission" date="2023-07" db="EMBL/GenBank/DDBJ databases">
        <title>Genomic Encyclopedia of Type Strains, Phase IV (KMG-IV): sequencing the most valuable type-strain genomes for metagenomic binning, comparative biology and taxonomic classification.</title>
        <authorList>
            <person name="Goeker M."/>
        </authorList>
    </citation>
    <scope>NUCLEOTIDE SEQUENCE [LARGE SCALE GENOMIC DNA]</scope>
    <source>
        <strain evidence="1 2">DSM 17740</strain>
    </source>
</reference>
<dbReference type="PANTHER" id="PTHR34472:SF1">
    <property type="entry name" value="SULFUR CARRIER PROTEIN THIS"/>
    <property type="match status" value="1"/>
</dbReference>
<protein>
    <submittedName>
        <fullName evidence="1">Thiamine biosynthesis protein ThiS</fullName>
    </submittedName>
</protein>
<evidence type="ECO:0000313" key="2">
    <source>
        <dbReference type="Proteomes" id="UP001232445"/>
    </source>
</evidence>
<dbReference type="InterPro" id="IPR016155">
    <property type="entry name" value="Mopterin_synth/thiamin_S_b"/>
</dbReference>
<dbReference type="InterPro" id="IPR012675">
    <property type="entry name" value="Beta-grasp_dom_sf"/>
</dbReference>
<gene>
    <name evidence="1" type="ORF">J2S00_003151</name>
</gene>
<dbReference type="CDD" id="cd00565">
    <property type="entry name" value="Ubl_ThiS"/>
    <property type="match status" value="1"/>
</dbReference>
<dbReference type="RefSeq" id="WP_307341796.1">
    <property type="nucleotide sequence ID" value="NZ_JAUSUQ010000013.1"/>
</dbReference>
<keyword evidence="2" id="KW-1185">Reference proteome</keyword>
<dbReference type="EMBL" id="JAUSUQ010000013">
    <property type="protein sequence ID" value="MDQ0340342.1"/>
    <property type="molecule type" value="Genomic_DNA"/>
</dbReference>
<dbReference type="NCBIfam" id="TIGR01683">
    <property type="entry name" value="thiS"/>
    <property type="match status" value="1"/>
</dbReference>
<dbReference type="Pfam" id="PF02597">
    <property type="entry name" value="ThiS"/>
    <property type="match status" value="1"/>
</dbReference>
<accession>A0ABU0CV85</accession>
<dbReference type="SUPFAM" id="SSF54285">
    <property type="entry name" value="MoaD/ThiS"/>
    <property type="match status" value="1"/>
</dbReference>
<dbReference type="Proteomes" id="UP001232445">
    <property type="component" value="Unassembled WGS sequence"/>
</dbReference>
<name>A0ABU0CV85_9BACI</name>
<proteinExistence type="predicted"/>
<dbReference type="InterPro" id="IPR010035">
    <property type="entry name" value="Thi_S"/>
</dbReference>
<dbReference type="InterPro" id="IPR003749">
    <property type="entry name" value="ThiS/MoaD-like"/>
</dbReference>
<comment type="caution">
    <text evidence="1">The sequence shown here is derived from an EMBL/GenBank/DDBJ whole genome shotgun (WGS) entry which is preliminary data.</text>
</comment>
<evidence type="ECO:0000313" key="1">
    <source>
        <dbReference type="EMBL" id="MDQ0340342.1"/>
    </source>
</evidence>
<organism evidence="1 2">
    <name type="scientific">Caldalkalibacillus uzonensis</name>
    <dbReference type="NCBI Taxonomy" id="353224"/>
    <lineage>
        <taxon>Bacteria</taxon>
        <taxon>Bacillati</taxon>
        <taxon>Bacillota</taxon>
        <taxon>Bacilli</taxon>
        <taxon>Bacillales</taxon>
        <taxon>Bacillaceae</taxon>
        <taxon>Caldalkalibacillus</taxon>
    </lineage>
</organism>
<sequence>MKTLIVNGKETNVACESLEELIEHYQLNKSHVVAEVDGHIVHRSEWGQYKLKPGAKVELVHFVGGG</sequence>
<dbReference type="PANTHER" id="PTHR34472">
    <property type="entry name" value="SULFUR CARRIER PROTEIN THIS"/>
    <property type="match status" value="1"/>
</dbReference>